<feature type="domain" description="Fatty acid desaturase" evidence="2">
    <location>
        <begin position="100"/>
        <end position="371"/>
    </location>
</feature>
<dbReference type="PANTHER" id="PTHR12879:SF8">
    <property type="entry name" value="SPHINGOLIPID DELTA(4)-DESATURASE DES1"/>
    <property type="match status" value="1"/>
</dbReference>
<dbReference type="GO" id="GO:0046513">
    <property type="term" value="P:ceramide biosynthetic process"/>
    <property type="evidence" value="ECO:0007669"/>
    <property type="project" value="TreeGrafter"/>
</dbReference>
<dbReference type="Proteomes" id="UP000321353">
    <property type="component" value="Chromosome"/>
</dbReference>
<dbReference type="KEGG" id="smam:Mal15_17310"/>
<feature type="transmembrane region" description="Helical" evidence="1">
    <location>
        <begin position="70"/>
        <end position="93"/>
    </location>
</feature>
<feature type="transmembrane region" description="Helical" evidence="1">
    <location>
        <begin position="293"/>
        <end position="315"/>
    </location>
</feature>
<keyword evidence="1" id="KW-1133">Transmembrane helix</keyword>
<evidence type="ECO:0000256" key="1">
    <source>
        <dbReference type="SAM" id="Phobius"/>
    </source>
</evidence>
<feature type="transmembrane region" description="Helical" evidence="1">
    <location>
        <begin position="99"/>
        <end position="118"/>
    </location>
</feature>
<dbReference type="InterPro" id="IPR005804">
    <property type="entry name" value="FA_desaturase_dom"/>
</dbReference>
<dbReference type="InterPro" id="IPR013866">
    <property type="entry name" value="Sphingolipid_d4-desaturase_N"/>
</dbReference>
<reference evidence="4 5" key="1">
    <citation type="submission" date="2019-02" db="EMBL/GenBank/DDBJ databases">
        <title>Planctomycetal bacteria perform biofilm scaping via a novel small molecule.</title>
        <authorList>
            <person name="Jeske O."/>
            <person name="Boedeker C."/>
            <person name="Wiegand S."/>
            <person name="Breitling P."/>
            <person name="Kallscheuer N."/>
            <person name="Jogler M."/>
            <person name="Rohde M."/>
            <person name="Petersen J."/>
            <person name="Medema M.H."/>
            <person name="Surup F."/>
            <person name="Jogler C."/>
        </authorList>
    </citation>
    <scope>NUCLEOTIDE SEQUENCE [LARGE SCALE GENOMIC DNA]</scope>
    <source>
        <strain evidence="4 5">Mal15</strain>
    </source>
</reference>
<organism evidence="4 5">
    <name type="scientific">Stieleria maiorica</name>
    <dbReference type="NCBI Taxonomy" id="2795974"/>
    <lineage>
        <taxon>Bacteria</taxon>
        <taxon>Pseudomonadati</taxon>
        <taxon>Planctomycetota</taxon>
        <taxon>Planctomycetia</taxon>
        <taxon>Pirellulales</taxon>
        <taxon>Pirellulaceae</taxon>
        <taxon>Stieleria</taxon>
    </lineage>
</organism>
<name>A0A5B9MAY6_9BACT</name>
<feature type="domain" description="Sphingolipid delta4-desaturase N-terminal" evidence="3">
    <location>
        <begin position="53"/>
        <end position="75"/>
    </location>
</feature>
<keyword evidence="1" id="KW-0472">Membrane</keyword>
<dbReference type="Pfam" id="PF00487">
    <property type="entry name" value="FA_desaturase"/>
    <property type="match status" value="1"/>
</dbReference>
<feature type="transmembrane region" description="Helical" evidence="1">
    <location>
        <begin position="139"/>
        <end position="158"/>
    </location>
</feature>
<sequence length="431" mass="49282">MTATSDPREMIPGGFTPTFHWRVLGTPAPVFPGFEIDICDPVDKECEPDAVWHRNRAKGILRDHPEVRQLFGPAPITALFCVAAVALQLGIAISLVGRAWWIIVLVAWGVGAIINIALFNLAHECNHGLIFRNKAASRWLFTFTSLPMLFPGHHTWWIEHHVHHNHLGSNKDFVKRRRSILLALKDRIFNYTPGPRVQRMTTWITTPLFWPLAAFMLVTQILRAVVGLVVYAVTALYHRRLKPTDFTLAVLADEHLVSGYKRYKIESWAVTYPLVALALICTLYSFFGWVPLLYLFLSALFTTGFLHPLAFGMMLSNSHFHGHQCYQPSSSNYGPVNWITFNFGMHTEHHDFHYIPWFRLGRLRRIAPEYYNNLKHTRSFSALALQFAFGTRDAFNNEEYRNSELLRDKGLQSAESNVLAEGPETAEITIE</sequence>
<keyword evidence="5" id="KW-1185">Reference proteome</keyword>
<dbReference type="GO" id="GO:0042284">
    <property type="term" value="F:sphingolipid delta-4 desaturase activity"/>
    <property type="evidence" value="ECO:0007669"/>
    <property type="project" value="TreeGrafter"/>
</dbReference>
<gene>
    <name evidence="4" type="ORF">Mal15_17310</name>
</gene>
<feature type="transmembrane region" description="Helical" evidence="1">
    <location>
        <begin position="208"/>
        <end position="233"/>
    </location>
</feature>
<evidence type="ECO:0000259" key="3">
    <source>
        <dbReference type="Pfam" id="PF08557"/>
    </source>
</evidence>
<dbReference type="GO" id="GO:0016020">
    <property type="term" value="C:membrane"/>
    <property type="evidence" value="ECO:0007669"/>
    <property type="project" value="GOC"/>
</dbReference>
<dbReference type="PANTHER" id="PTHR12879">
    <property type="entry name" value="SPHINGOLIPID DELTA 4 DESATURASE/C-4 HYDROXYLASE PROTEIN DES2"/>
    <property type="match status" value="1"/>
</dbReference>
<accession>A0A5B9MAY6</accession>
<evidence type="ECO:0000313" key="5">
    <source>
        <dbReference type="Proteomes" id="UP000321353"/>
    </source>
</evidence>
<dbReference type="Pfam" id="PF08557">
    <property type="entry name" value="Lipid_DES"/>
    <property type="match status" value="1"/>
</dbReference>
<proteinExistence type="predicted"/>
<feature type="transmembrane region" description="Helical" evidence="1">
    <location>
        <begin position="268"/>
        <end position="287"/>
    </location>
</feature>
<dbReference type="EMBL" id="CP036264">
    <property type="protein sequence ID" value="QEF97689.1"/>
    <property type="molecule type" value="Genomic_DNA"/>
</dbReference>
<evidence type="ECO:0000259" key="2">
    <source>
        <dbReference type="Pfam" id="PF00487"/>
    </source>
</evidence>
<evidence type="ECO:0000313" key="4">
    <source>
        <dbReference type="EMBL" id="QEF97689.1"/>
    </source>
</evidence>
<protein>
    <submittedName>
        <fullName evidence="4">Fatty acid desaturase</fullName>
    </submittedName>
</protein>
<dbReference type="AlphaFoldDB" id="A0A5B9MAY6"/>
<keyword evidence="1" id="KW-0812">Transmembrane</keyword>